<dbReference type="GO" id="GO:0051707">
    <property type="term" value="P:response to other organism"/>
    <property type="evidence" value="ECO:0007669"/>
    <property type="project" value="UniProtKB-ARBA"/>
</dbReference>
<evidence type="ECO:0000256" key="1">
    <source>
        <dbReference type="ARBA" id="ARBA00022614"/>
    </source>
</evidence>
<keyword evidence="2" id="KW-0732">Signal</keyword>
<evidence type="ECO:0000256" key="3">
    <source>
        <dbReference type="ARBA" id="ARBA00022737"/>
    </source>
</evidence>
<evidence type="ECO:0000313" key="5">
    <source>
        <dbReference type="EMBL" id="KAK3000454.1"/>
    </source>
</evidence>
<dbReference type="InterPro" id="IPR003591">
    <property type="entry name" value="Leu-rich_rpt_typical-subtyp"/>
</dbReference>
<name>A0AA88V2H9_9ASTE</name>
<feature type="compositionally biased region" description="Acidic residues" evidence="4">
    <location>
        <begin position="357"/>
        <end position="367"/>
    </location>
</feature>
<dbReference type="EMBL" id="JAVXUP010003002">
    <property type="protein sequence ID" value="KAK3000454.1"/>
    <property type="molecule type" value="Genomic_DNA"/>
</dbReference>
<keyword evidence="6" id="KW-1185">Reference proteome</keyword>
<sequence length="473" mass="52550">MKLVATREEETTSPAPRENPQHSWLSLPRSLQKLSLVDCNLSDDAFSKIGSINLPSLQGLNLSNNPISSLPDCFKGLTGLIELSLVGCTEIQTLEMQPSIQSLEVDECTSLERIFGPKGEECEIGTVGCLKLVEIANDFKLGPLEDVDAETANYLQSYCLQSSLGVEVTFYSMPAIGLMKGPVQGLYERGCPFSVFFPGREIPRVFEIKRKGASVSFDVPPNLKIHCLHVCCVYTTNELTWDEVEDRVFIWDSNNSFDDFCIEIKTKDMKVSNSPIFHAIPESGEDMIWLSFWKCDRYNLKAGNKVTVSVLLDEVCFEGKEVGVHLVTYDEREQTGCTSTAPTQSLVKRTLSLCPTDGEDEDEDEEQTGCASTSTAPTQSLVKRTRTLCPIDDQDEDEEQTGPYANRCYQVTASSPFSQNGKRIEVHVRVGPLSSALARYVSASHKELCYDINVLYNKLEMSYCLAVATVHCL</sequence>
<dbReference type="InterPro" id="IPR050328">
    <property type="entry name" value="Dev_Immune_Receptor"/>
</dbReference>
<proteinExistence type="predicted"/>
<dbReference type="Gene3D" id="3.80.10.10">
    <property type="entry name" value="Ribonuclease Inhibitor"/>
    <property type="match status" value="1"/>
</dbReference>
<evidence type="ECO:0000256" key="2">
    <source>
        <dbReference type="ARBA" id="ARBA00022729"/>
    </source>
</evidence>
<protein>
    <submittedName>
        <fullName evidence="5">Uncharacterized protein</fullName>
    </submittedName>
</protein>
<dbReference type="InterPro" id="IPR025875">
    <property type="entry name" value="Leu-rich_rpt_4"/>
</dbReference>
<feature type="region of interest" description="Disordered" evidence="4">
    <location>
        <begin position="355"/>
        <end position="377"/>
    </location>
</feature>
<feature type="region of interest" description="Disordered" evidence="4">
    <location>
        <begin position="1"/>
        <end position="24"/>
    </location>
</feature>
<accession>A0AA88V2H9</accession>
<keyword evidence="1" id="KW-0433">Leucine-rich repeat</keyword>
<dbReference type="PROSITE" id="PS51450">
    <property type="entry name" value="LRR"/>
    <property type="match status" value="1"/>
</dbReference>
<dbReference type="SMART" id="SM00369">
    <property type="entry name" value="LRR_TYP"/>
    <property type="match status" value="1"/>
</dbReference>
<dbReference type="Pfam" id="PF12799">
    <property type="entry name" value="LRR_4"/>
    <property type="match status" value="1"/>
</dbReference>
<dbReference type="SUPFAM" id="SSF52047">
    <property type="entry name" value="RNI-like"/>
    <property type="match status" value="1"/>
</dbReference>
<dbReference type="PANTHER" id="PTHR24373:SF275">
    <property type="entry name" value="TIR DOMAIN-CONTAINING PROTEIN"/>
    <property type="match status" value="1"/>
</dbReference>
<dbReference type="Proteomes" id="UP001188597">
    <property type="component" value="Unassembled WGS sequence"/>
</dbReference>
<evidence type="ECO:0000256" key="4">
    <source>
        <dbReference type="SAM" id="MobiDB-lite"/>
    </source>
</evidence>
<comment type="caution">
    <text evidence="5">The sequence shown here is derived from an EMBL/GenBank/DDBJ whole genome shotgun (WGS) entry which is preliminary data.</text>
</comment>
<feature type="compositionally biased region" description="Basic and acidic residues" evidence="4">
    <location>
        <begin position="1"/>
        <end position="10"/>
    </location>
</feature>
<organism evidence="5 6">
    <name type="scientific">Escallonia herrerae</name>
    <dbReference type="NCBI Taxonomy" id="1293975"/>
    <lineage>
        <taxon>Eukaryota</taxon>
        <taxon>Viridiplantae</taxon>
        <taxon>Streptophyta</taxon>
        <taxon>Embryophyta</taxon>
        <taxon>Tracheophyta</taxon>
        <taxon>Spermatophyta</taxon>
        <taxon>Magnoliopsida</taxon>
        <taxon>eudicotyledons</taxon>
        <taxon>Gunneridae</taxon>
        <taxon>Pentapetalae</taxon>
        <taxon>asterids</taxon>
        <taxon>campanulids</taxon>
        <taxon>Escalloniales</taxon>
        <taxon>Escalloniaceae</taxon>
        <taxon>Escallonia</taxon>
    </lineage>
</organism>
<dbReference type="PANTHER" id="PTHR24373">
    <property type="entry name" value="SLIT RELATED LEUCINE-RICH REPEAT NEURONAL PROTEIN"/>
    <property type="match status" value="1"/>
</dbReference>
<reference evidence="5" key="1">
    <citation type="submission" date="2022-12" db="EMBL/GenBank/DDBJ databases">
        <title>Draft genome assemblies for two species of Escallonia (Escalloniales).</title>
        <authorList>
            <person name="Chanderbali A."/>
            <person name="Dervinis C."/>
            <person name="Anghel I."/>
            <person name="Soltis D."/>
            <person name="Soltis P."/>
            <person name="Zapata F."/>
        </authorList>
    </citation>
    <scope>NUCLEOTIDE SEQUENCE</scope>
    <source>
        <strain evidence="5">UCBG64.0493</strain>
        <tissue evidence="5">Leaf</tissue>
    </source>
</reference>
<dbReference type="InterPro" id="IPR032675">
    <property type="entry name" value="LRR_dom_sf"/>
</dbReference>
<evidence type="ECO:0000313" key="6">
    <source>
        <dbReference type="Proteomes" id="UP001188597"/>
    </source>
</evidence>
<dbReference type="GO" id="GO:0006952">
    <property type="term" value="P:defense response"/>
    <property type="evidence" value="ECO:0007669"/>
    <property type="project" value="UniProtKB-ARBA"/>
</dbReference>
<dbReference type="AlphaFoldDB" id="A0AA88V2H9"/>
<dbReference type="InterPro" id="IPR001611">
    <property type="entry name" value="Leu-rich_rpt"/>
</dbReference>
<keyword evidence="3" id="KW-0677">Repeat</keyword>
<gene>
    <name evidence="5" type="ORF">RJ639_021125</name>
</gene>